<feature type="transmembrane region" description="Helical" evidence="7">
    <location>
        <begin position="410"/>
        <end position="430"/>
    </location>
</feature>
<dbReference type="PATRIC" id="fig|1359164.3.peg.1548"/>
<keyword evidence="10" id="KW-1185">Reference proteome</keyword>
<keyword evidence="6 7" id="KW-0472">Membrane</keyword>
<dbReference type="AlphaFoldDB" id="A0A0F3N440"/>
<evidence type="ECO:0000256" key="7">
    <source>
        <dbReference type="SAM" id="Phobius"/>
    </source>
</evidence>
<feature type="transmembrane region" description="Helical" evidence="7">
    <location>
        <begin position="22"/>
        <end position="41"/>
    </location>
</feature>
<dbReference type="PANTHER" id="PTHR43045:SF1">
    <property type="entry name" value="SHIKIMATE TRANSPORTER"/>
    <property type="match status" value="1"/>
</dbReference>
<dbReference type="GO" id="GO:0005886">
    <property type="term" value="C:plasma membrane"/>
    <property type="evidence" value="ECO:0007669"/>
    <property type="project" value="UniProtKB-SubCell"/>
</dbReference>
<reference evidence="9 10" key="1">
    <citation type="submission" date="2015-01" db="EMBL/GenBank/DDBJ databases">
        <title>Genome Sequencing of Rickettsiales.</title>
        <authorList>
            <person name="Daugherty S.C."/>
            <person name="Su Q."/>
            <person name="Abolude K."/>
            <person name="Beier-Sexton M."/>
            <person name="Carlyon J.A."/>
            <person name="Carter R."/>
            <person name="Day N.P."/>
            <person name="Dumler S.J."/>
            <person name="Dyachenko V."/>
            <person name="Godinez A."/>
            <person name="Kurtti T.J."/>
            <person name="Lichay M."/>
            <person name="Mullins K.E."/>
            <person name="Ott S."/>
            <person name="Pappas-Brown V."/>
            <person name="Paris D.H."/>
            <person name="Patel P."/>
            <person name="Richards A.L."/>
            <person name="Sadzewicz L."/>
            <person name="Sears K."/>
            <person name="Seidman D."/>
            <person name="Sengamalay N."/>
            <person name="Stenos J."/>
            <person name="Tallon L.J."/>
            <person name="Vincent G."/>
            <person name="Fraser C.M."/>
            <person name="Munderloh U."/>
            <person name="Dunning-Hotopp J.C."/>
        </authorList>
    </citation>
    <scope>NUCLEOTIDE SEQUENCE [LARGE SCALE GENOMIC DNA]</scope>
    <source>
        <strain evidence="9 10">Ac/Pa</strain>
    </source>
</reference>
<evidence type="ECO:0000259" key="8">
    <source>
        <dbReference type="PROSITE" id="PS50850"/>
    </source>
</evidence>
<dbReference type="RefSeq" id="WP_045800417.1">
    <property type="nucleotide sequence ID" value="NZ_LANR01000001.1"/>
</dbReference>
<keyword evidence="4 7" id="KW-0812">Transmembrane</keyword>
<dbReference type="Proteomes" id="UP000033556">
    <property type="component" value="Unassembled WGS sequence"/>
</dbReference>
<name>A0A0F3N440_RICAM</name>
<evidence type="ECO:0000256" key="1">
    <source>
        <dbReference type="ARBA" id="ARBA00004651"/>
    </source>
</evidence>
<evidence type="ECO:0000313" key="9">
    <source>
        <dbReference type="EMBL" id="KJV62531.1"/>
    </source>
</evidence>
<comment type="caution">
    <text evidence="9">The sequence shown here is derived from an EMBL/GenBank/DDBJ whole genome shotgun (WGS) entry which is preliminary data.</text>
</comment>
<dbReference type="GO" id="GO:0022857">
    <property type="term" value="F:transmembrane transporter activity"/>
    <property type="evidence" value="ECO:0007669"/>
    <property type="project" value="InterPro"/>
</dbReference>
<feature type="transmembrane region" description="Helical" evidence="7">
    <location>
        <begin position="160"/>
        <end position="185"/>
    </location>
</feature>
<organism evidence="9 10">
    <name type="scientific">Rickettsia amblyommatis str. Ac/Pa</name>
    <dbReference type="NCBI Taxonomy" id="1359164"/>
    <lineage>
        <taxon>Bacteria</taxon>
        <taxon>Pseudomonadati</taxon>
        <taxon>Pseudomonadota</taxon>
        <taxon>Alphaproteobacteria</taxon>
        <taxon>Rickettsiales</taxon>
        <taxon>Rickettsiaceae</taxon>
        <taxon>Rickettsieae</taxon>
        <taxon>Rickettsia</taxon>
        <taxon>spotted fever group</taxon>
    </lineage>
</organism>
<feature type="transmembrane region" description="Helical" evidence="7">
    <location>
        <begin position="253"/>
        <end position="273"/>
    </location>
</feature>
<dbReference type="InterPro" id="IPR036259">
    <property type="entry name" value="MFS_trans_sf"/>
</dbReference>
<feature type="transmembrane region" description="Helical" evidence="7">
    <location>
        <begin position="381"/>
        <end position="404"/>
    </location>
</feature>
<comment type="subcellular location">
    <subcellularLocation>
        <location evidence="1">Cell membrane</location>
        <topology evidence="1">Multi-pass membrane protein</topology>
    </subcellularLocation>
</comment>
<evidence type="ECO:0000256" key="2">
    <source>
        <dbReference type="ARBA" id="ARBA00022448"/>
    </source>
</evidence>
<evidence type="ECO:0000256" key="5">
    <source>
        <dbReference type="ARBA" id="ARBA00022989"/>
    </source>
</evidence>
<keyword evidence="5 7" id="KW-1133">Transmembrane helix</keyword>
<dbReference type="Gene3D" id="1.20.1250.20">
    <property type="entry name" value="MFS general substrate transporter like domains"/>
    <property type="match status" value="1"/>
</dbReference>
<feature type="transmembrane region" description="Helical" evidence="7">
    <location>
        <begin position="345"/>
        <end position="369"/>
    </location>
</feature>
<feature type="transmembrane region" description="Helical" evidence="7">
    <location>
        <begin position="293"/>
        <end position="315"/>
    </location>
</feature>
<dbReference type="PANTHER" id="PTHR43045">
    <property type="entry name" value="SHIKIMATE TRANSPORTER"/>
    <property type="match status" value="1"/>
</dbReference>
<feature type="transmembrane region" description="Helical" evidence="7">
    <location>
        <begin position="191"/>
        <end position="210"/>
    </location>
</feature>
<feature type="transmembrane region" description="Helical" evidence="7">
    <location>
        <begin position="122"/>
        <end position="148"/>
    </location>
</feature>
<dbReference type="InterPro" id="IPR020846">
    <property type="entry name" value="MFS_dom"/>
</dbReference>
<feature type="transmembrane region" description="Helical" evidence="7">
    <location>
        <begin position="322"/>
        <end position="339"/>
    </location>
</feature>
<keyword evidence="3" id="KW-1003">Cell membrane</keyword>
<feature type="transmembrane region" description="Helical" evidence="7">
    <location>
        <begin position="93"/>
        <end position="116"/>
    </location>
</feature>
<keyword evidence="2" id="KW-0813">Transport</keyword>
<dbReference type="SUPFAM" id="SSF103473">
    <property type="entry name" value="MFS general substrate transporter"/>
    <property type="match status" value="1"/>
</dbReference>
<sequence>MIEYIKHNEGTFTSLTTEQKKAVGLLSIGTFLEYFDLMLYVHMTVLLNELFFPKADPHTQAIYSAFAFCATYVMRPIGAIIFGLVGDMIGRKATVIITTFLMSSSCLAMALVPTYAEKGLVATIIVMTCRIIQGLSSMGEIVGAQLYLLEITKPPVQYPIVLMTSVFANLGGMIALAVASLVTSFGFNWRIAFWLGTIIAIVGAVARTALRETPEFADAKRRVKKNITLIQKTTDNPLKDNLIYNESVNLKTVFFLLLISCGWPICFYFTYIYCGEILKNSFNFTAEQVIHHNFIVAIVNFCAYLILTYLSYIIYPLKILKIKLVIFFIFALICPYLLNNITTSVHLFLIQSFVMLFFLSANPAMPIFLKHFPVFKRFRTASIIFALSTVSMNIIISFGLVYLTKYFGHWGIQMILFPIIIGFTLGLNYFNNLEKNKTSCLF</sequence>
<feature type="domain" description="Major facilitator superfamily (MFS) profile" evidence="8">
    <location>
        <begin position="22"/>
        <end position="436"/>
    </location>
</feature>
<gene>
    <name evidence="9" type="ORF">APHACPA_1562</name>
</gene>
<accession>A0A0F3N440</accession>
<evidence type="ECO:0000313" key="10">
    <source>
        <dbReference type="Proteomes" id="UP000033556"/>
    </source>
</evidence>
<dbReference type="PROSITE" id="PS50850">
    <property type="entry name" value="MFS"/>
    <property type="match status" value="1"/>
</dbReference>
<dbReference type="InterPro" id="IPR005828">
    <property type="entry name" value="MFS_sugar_transport-like"/>
</dbReference>
<dbReference type="EMBL" id="LANR01000001">
    <property type="protein sequence ID" value="KJV62531.1"/>
    <property type="molecule type" value="Genomic_DNA"/>
</dbReference>
<feature type="transmembrane region" description="Helical" evidence="7">
    <location>
        <begin position="61"/>
        <end position="86"/>
    </location>
</feature>
<proteinExistence type="predicted"/>
<evidence type="ECO:0000256" key="4">
    <source>
        <dbReference type="ARBA" id="ARBA00022692"/>
    </source>
</evidence>
<evidence type="ECO:0000256" key="3">
    <source>
        <dbReference type="ARBA" id="ARBA00022475"/>
    </source>
</evidence>
<dbReference type="Pfam" id="PF00083">
    <property type="entry name" value="Sugar_tr"/>
    <property type="match status" value="1"/>
</dbReference>
<protein>
    <submittedName>
        <fullName evidence="9">Sugar (And other) transporter family protein</fullName>
    </submittedName>
</protein>
<evidence type="ECO:0000256" key="6">
    <source>
        <dbReference type="ARBA" id="ARBA00023136"/>
    </source>
</evidence>